<keyword evidence="3" id="KW-1185">Reference proteome</keyword>
<accession>A0A0C3QSM7</accession>
<name>A0A0C3QSM7_9AGAM</name>
<feature type="compositionally biased region" description="Polar residues" evidence="1">
    <location>
        <begin position="102"/>
        <end position="121"/>
    </location>
</feature>
<evidence type="ECO:0000256" key="1">
    <source>
        <dbReference type="SAM" id="MobiDB-lite"/>
    </source>
</evidence>
<protein>
    <submittedName>
        <fullName evidence="2">Uncharacterized protein</fullName>
    </submittedName>
</protein>
<dbReference type="OrthoDB" id="3257865at2759"/>
<dbReference type="Proteomes" id="UP000054248">
    <property type="component" value="Unassembled WGS sequence"/>
</dbReference>
<gene>
    <name evidence="2" type="ORF">M407DRAFT_19019</name>
</gene>
<dbReference type="EMBL" id="KN822958">
    <property type="protein sequence ID" value="KIO31996.1"/>
    <property type="molecule type" value="Genomic_DNA"/>
</dbReference>
<reference evidence="2 3" key="1">
    <citation type="submission" date="2014-04" db="EMBL/GenBank/DDBJ databases">
        <authorList>
            <consortium name="DOE Joint Genome Institute"/>
            <person name="Kuo A."/>
            <person name="Girlanda M."/>
            <person name="Perotto S."/>
            <person name="Kohler A."/>
            <person name="Nagy L.G."/>
            <person name="Floudas D."/>
            <person name="Copeland A."/>
            <person name="Barry K.W."/>
            <person name="Cichocki N."/>
            <person name="Veneault-Fourrey C."/>
            <person name="LaButti K."/>
            <person name="Lindquist E.A."/>
            <person name="Lipzen A."/>
            <person name="Lundell T."/>
            <person name="Morin E."/>
            <person name="Murat C."/>
            <person name="Sun H."/>
            <person name="Tunlid A."/>
            <person name="Henrissat B."/>
            <person name="Grigoriev I.V."/>
            <person name="Hibbett D.S."/>
            <person name="Martin F."/>
            <person name="Nordberg H.P."/>
            <person name="Cantor M.N."/>
            <person name="Hua S.X."/>
        </authorList>
    </citation>
    <scope>NUCLEOTIDE SEQUENCE [LARGE SCALE GENOMIC DNA]</scope>
    <source>
        <strain evidence="2 3">MUT 4182</strain>
    </source>
</reference>
<dbReference type="HOGENOM" id="CLU_050103_0_0_1"/>
<proteinExistence type="predicted"/>
<evidence type="ECO:0000313" key="2">
    <source>
        <dbReference type="EMBL" id="KIO31996.1"/>
    </source>
</evidence>
<feature type="region of interest" description="Disordered" evidence="1">
    <location>
        <begin position="1"/>
        <end position="132"/>
    </location>
</feature>
<dbReference type="AlphaFoldDB" id="A0A0C3QSM7"/>
<organism evidence="2 3">
    <name type="scientific">Tulasnella calospora MUT 4182</name>
    <dbReference type="NCBI Taxonomy" id="1051891"/>
    <lineage>
        <taxon>Eukaryota</taxon>
        <taxon>Fungi</taxon>
        <taxon>Dikarya</taxon>
        <taxon>Basidiomycota</taxon>
        <taxon>Agaricomycotina</taxon>
        <taxon>Agaricomycetes</taxon>
        <taxon>Cantharellales</taxon>
        <taxon>Tulasnellaceae</taxon>
        <taxon>Tulasnella</taxon>
    </lineage>
</organism>
<evidence type="ECO:0000313" key="3">
    <source>
        <dbReference type="Proteomes" id="UP000054248"/>
    </source>
</evidence>
<reference evidence="3" key="2">
    <citation type="submission" date="2015-01" db="EMBL/GenBank/DDBJ databases">
        <title>Evolutionary Origins and Diversification of the Mycorrhizal Mutualists.</title>
        <authorList>
            <consortium name="DOE Joint Genome Institute"/>
            <consortium name="Mycorrhizal Genomics Consortium"/>
            <person name="Kohler A."/>
            <person name="Kuo A."/>
            <person name="Nagy L.G."/>
            <person name="Floudas D."/>
            <person name="Copeland A."/>
            <person name="Barry K.W."/>
            <person name="Cichocki N."/>
            <person name="Veneault-Fourrey C."/>
            <person name="LaButti K."/>
            <person name="Lindquist E.A."/>
            <person name="Lipzen A."/>
            <person name="Lundell T."/>
            <person name="Morin E."/>
            <person name="Murat C."/>
            <person name="Riley R."/>
            <person name="Ohm R."/>
            <person name="Sun H."/>
            <person name="Tunlid A."/>
            <person name="Henrissat B."/>
            <person name="Grigoriev I.V."/>
            <person name="Hibbett D.S."/>
            <person name="Martin F."/>
        </authorList>
    </citation>
    <scope>NUCLEOTIDE SEQUENCE [LARGE SCALE GENOMIC DNA]</scope>
    <source>
        <strain evidence="3">MUT 4182</strain>
    </source>
</reference>
<sequence>MSPNTAEPSTPHNTNPTSTAGVGMGHATHANENGKRTRESSPIVDEVMDDHDDGQATPRGSQARPSFTPIYTLGSQTLELEEDRRIPQPSFGPAPKIARTAKTAQERSGSTPAAGETTEQGDNPFAESLTPEQEHQKLIDDFRNAKRVSDQEPDEGLVSFPRYSHPRSIHASNFWDPYLRNGSVVATLATMKAKGGIFVWASAYKTTKITQSEENLFKWGVLKLETLELVDNLKLSEYSLPTVPRDAKAILIVAHSKEPAQRLLQNKVVTFRDGTKSGTFWLQLDDTWGSHIIFDIHGGGNDFERDVLPHLWNTLGKVILRPKGSIDRPSAVELSDLHYHRVTWSDKTHKGTHATVWRVRFKPTSAVNAPGWILPRTIGRSNRGHIGIAKSPFCSHCISFSHAQGCCEWWKESLIAGTKSKPQNYIEVEWKKIPSVNPKKLAKA</sequence>
<feature type="compositionally biased region" description="Low complexity" evidence="1">
    <location>
        <begin position="8"/>
        <end position="19"/>
    </location>
</feature>